<dbReference type="GO" id="GO:0042803">
    <property type="term" value="F:protein homodimerization activity"/>
    <property type="evidence" value="ECO:0007669"/>
    <property type="project" value="UniProtKB-ARBA"/>
</dbReference>
<dbReference type="GO" id="GO:0005524">
    <property type="term" value="F:ATP binding"/>
    <property type="evidence" value="ECO:0007669"/>
    <property type="project" value="UniProtKB-UniRule"/>
</dbReference>
<dbReference type="Pfam" id="PF22421">
    <property type="entry name" value="SYY_C-terminal"/>
    <property type="match status" value="1"/>
</dbReference>
<evidence type="ECO:0000313" key="14">
    <source>
        <dbReference type="EMBL" id="PHP68067.1"/>
    </source>
</evidence>
<protein>
    <recommendedName>
        <fullName evidence="11">Tyrosine--tRNA ligase</fullName>
        <ecNumber evidence="11">6.1.1.1</ecNumber>
    </recommendedName>
    <alternativeName>
        <fullName evidence="11">Tyrosyl-tRNA synthetase</fullName>
        <shortName evidence="11">TyrRS</shortName>
    </alternativeName>
</protein>
<reference evidence="14 15" key="1">
    <citation type="submission" date="2017-10" db="EMBL/GenBank/DDBJ databases">
        <title>Sedimentibacterium mangrovi gen. nov., sp. nov., a novel member of family Phyllobacteriacea isolated from mangrove sediment.</title>
        <authorList>
            <person name="Liao H."/>
            <person name="Tian Y."/>
        </authorList>
    </citation>
    <scope>NUCLEOTIDE SEQUENCE [LARGE SCALE GENOMIC DNA]</scope>
    <source>
        <strain evidence="14 15">X9-2-2</strain>
    </source>
</reference>
<dbReference type="AlphaFoldDB" id="A0A2G1QR99"/>
<keyword evidence="5 11" id="KW-0067">ATP-binding</keyword>
<sequence>MSAFKSDFLRTLSERGFIHQTSDDQGLDDLFSKETVTAYIGFDATAKSLHAGSLIQIMMLHWMQQTGHRPIALMGGGTSMIGDPSFKDEARKLLTPEDIDANLEGIKQSFAQYLDFDSGKALMVNNADWLMGINYVEFLRDVGRHFSVNRMLSFDSVKLRLDREQSLSFLEFNYMILQAYDFVELNKREGCRLQMGGSDQWGNIVNGIDLGHRMGTPQLYALTSPLLTTSSGAKMGKTANGAVWLNGDMLSPYEFWQYWRNTEDADVERFLKLYTTMPLAEVARLAALGGSEINEAKKILATEVTALLHGRQAADDAAETARKTFEEGALGADLPTVEIAAGEISGGMGVLAAFVAAGLAASNGEMRRHVKGGAVKVNDRPVSDDRAALSMDDVNADGVIKLSLGKKKHALIRPV</sequence>
<dbReference type="GO" id="GO:0004831">
    <property type="term" value="F:tyrosine-tRNA ligase activity"/>
    <property type="evidence" value="ECO:0007669"/>
    <property type="project" value="UniProtKB-UniRule"/>
</dbReference>
<evidence type="ECO:0000259" key="13">
    <source>
        <dbReference type="Pfam" id="PF22421"/>
    </source>
</evidence>
<dbReference type="InterPro" id="IPR002305">
    <property type="entry name" value="aa-tRNA-synth_Ic"/>
</dbReference>
<evidence type="ECO:0000256" key="12">
    <source>
        <dbReference type="PROSITE-ProRule" id="PRU00182"/>
    </source>
</evidence>
<dbReference type="SUPFAM" id="SSF52374">
    <property type="entry name" value="Nucleotidylyl transferase"/>
    <property type="match status" value="1"/>
</dbReference>
<proteinExistence type="inferred from homology"/>
<dbReference type="GO" id="GO:0003723">
    <property type="term" value="F:RNA binding"/>
    <property type="evidence" value="ECO:0007669"/>
    <property type="project" value="UniProtKB-KW"/>
</dbReference>
<feature type="short sequence motif" description="'KMSKS' region" evidence="11">
    <location>
        <begin position="234"/>
        <end position="238"/>
    </location>
</feature>
<evidence type="ECO:0000256" key="3">
    <source>
        <dbReference type="ARBA" id="ARBA00022598"/>
    </source>
</evidence>
<evidence type="ECO:0000256" key="4">
    <source>
        <dbReference type="ARBA" id="ARBA00022741"/>
    </source>
</evidence>
<feature type="domain" description="Tyrosine--tRNA ligase SYY-like C-terminal" evidence="13">
    <location>
        <begin position="332"/>
        <end position="412"/>
    </location>
</feature>
<evidence type="ECO:0000256" key="2">
    <source>
        <dbReference type="ARBA" id="ARBA00022490"/>
    </source>
</evidence>
<keyword evidence="15" id="KW-1185">Reference proteome</keyword>
<keyword evidence="8 11" id="KW-0030">Aminoacyl-tRNA synthetase</keyword>
<keyword evidence="2 11" id="KW-0963">Cytoplasm</keyword>
<comment type="caution">
    <text evidence="14">The sequence shown here is derived from an EMBL/GenBank/DDBJ whole genome shotgun (WGS) entry which is preliminary data.</text>
</comment>
<gene>
    <name evidence="11" type="primary">tyrS</name>
    <name evidence="14" type="ORF">CSC94_05240</name>
</gene>
<dbReference type="GO" id="GO:0005829">
    <property type="term" value="C:cytosol"/>
    <property type="evidence" value="ECO:0007669"/>
    <property type="project" value="TreeGrafter"/>
</dbReference>
<dbReference type="FunFam" id="3.40.50.620:FF:000008">
    <property type="entry name" value="Tyrosine--tRNA ligase"/>
    <property type="match status" value="1"/>
</dbReference>
<evidence type="ECO:0000256" key="11">
    <source>
        <dbReference type="HAMAP-Rule" id="MF_02006"/>
    </source>
</evidence>
<comment type="catalytic activity">
    <reaction evidence="9 11">
        <text>tRNA(Tyr) + L-tyrosine + ATP = L-tyrosyl-tRNA(Tyr) + AMP + diphosphate + H(+)</text>
        <dbReference type="Rhea" id="RHEA:10220"/>
        <dbReference type="Rhea" id="RHEA-COMP:9706"/>
        <dbReference type="Rhea" id="RHEA-COMP:9707"/>
        <dbReference type="ChEBI" id="CHEBI:15378"/>
        <dbReference type="ChEBI" id="CHEBI:30616"/>
        <dbReference type="ChEBI" id="CHEBI:33019"/>
        <dbReference type="ChEBI" id="CHEBI:58315"/>
        <dbReference type="ChEBI" id="CHEBI:78442"/>
        <dbReference type="ChEBI" id="CHEBI:78536"/>
        <dbReference type="ChEBI" id="CHEBI:456215"/>
        <dbReference type="EC" id="6.1.1.1"/>
    </reaction>
</comment>
<dbReference type="CDD" id="cd00805">
    <property type="entry name" value="TyrRS_core"/>
    <property type="match status" value="1"/>
</dbReference>
<dbReference type="EMBL" id="PDVP01000002">
    <property type="protein sequence ID" value="PHP68067.1"/>
    <property type="molecule type" value="Genomic_DNA"/>
</dbReference>
<dbReference type="EC" id="6.1.1.1" evidence="11"/>
<name>A0A2G1QR99_9HYPH</name>
<dbReference type="Gene3D" id="3.10.290.10">
    <property type="entry name" value="RNA-binding S4 domain"/>
    <property type="match status" value="1"/>
</dbReference>
<feature type="binding site" evidence="11">
    <location>
        <position position="178"/>
    </location>
    <ligand>
        <name>L-tyrosine</name>
        <dbReference type="ChEBI" id="CHEBI:58315"/>
    </ligand>
</feature>
<evidence type="ECO:0000256" key="8">
    <source>
        <dbReference type="ARBA" id="ARBA00023146"/>
    </source>
</evidence>
<feature type="short sequence motif" description="'HIGH' region" evidence="11">
    <location>
        <begin position="44"/>
        <end position="53"/>
    </location>
</feature>
<dbReference type="Gene3D" id="1.10.240.10">
    <property type="entry name" value="Tyrosyl-Transfer RNA Synthetase"/>
    <property type="match status" value="1"/>
</dbReference>
<accession>A0A2G1QR99</accession>
<evidence type="ECO:0000313" key="15">
    <source>
        <dbReference type="Proteomes" id="UP000221168"/>
    </source>
</evidence>
<organism evidence="14 15">
    <name type="scientific">Zhengella mangrovi</name>
    <dbReference type="NCBI Taxonomy" id="1982044"/>
    <lineage>
        <taxon>Bacteria</taxon>
        <taxon>Pseudomonadati</taxon>
        <taxon>Pseudomonadota</taxon>
        <taxon>Alphaproteobacteria</taxon>
        <taxon>Hyphomicrobiales</taxon>
        <taxon>Notoacmeibacteraceae</taxon>
        <taxon>Zhengella</taxon>
    </lineage>
</organism>
<dbReference type="FunFam" id="1.10.240.10:FF:000001">
    <property type="entry name" value="Tyrosine--tRNA ligase"/>
    <property type="match status" value="1"/>
</dbReference>
<dbReference type="PRINTS" id="PR01040">
    <property type="entry name" value="TRNASYNTHTYR"/>
</dbReference>
<dbReference type="InterPro" id="IPR036986">
    <property type="entry name" value="S4_RNA-bd_sf"/>
</dbReference>
<evidence type="ECO:0000256" key="1">
    <source>
        <dbReference type="ARBA" id="ARBA00004496"/>
    </source>
</evidence>
<dbReference type="OrthoDB" id="9804243at2"/>
<evidence type="ECO:0000256" key="7">
    <source>
        <dbReference type="ARBA" id="ARBA00022917"/>
    </source>
</evidence>
<dbReference type="PANTHER" id="PTHR11766:SF0">
    <property type="entry name" value="TYROSINE--TRNA LIGASE, MITOCHONDRIAL"/>
    <property type="match status" value="1"/>
</dbReference>
<comment type="function">
    <text evidence="11">Catalyzes the attachment of tyrosine to tRNA(Tyr) in a two-step reaction: tyrosine is first activated by ATP to form Tyr-AMP and then transferred to the acceptor end of tRNA(Tyr).</text>
</comment>
<dbReference type="HAMAP" id="MF_02006">
    <property type="entry name" value="Tyr_tRNA_synth_type1"/>
    <property type="match status" value="1"/>
</dbReference>
<feature type="binding site" evidence="11">
    <location>
        <position position="237"/>
    </location>
    <ligand>
        <name>ATP</name>
        <dbReference type="ChEBI" id="CHEBI:30616"/>
    </ligand>
</feature>
<dbReference type="InterPro" id="IPR014729">
    <property type="entry name" value="Rossmann-like_a/b/a_fold"/>
</dbReference>
<keyword evidence="4 11" id="KW-0547">Nucleotide-binding</keyword>
<evidence type="ECO:0000256" key="6">
    <source>
        <dbReference type="ARBA" id="ARBA00022884"/>
    </source>
</evidence>
<evidence type="ECO:0000256" key="9">
    <source>
        <dbReference type="ARBA" id="ARBA00048248"/>
    </source>
</evidence>
<dbReference type="Proteomes" id="UP000221168">
    <property type="component" value="Unassembled WGS sequence"/>
</dbReference>
<dbReference type="InterPro" id="IPR002307">
    <property type="entry name" value="Tyr-tRNA-ligase"/>
</dbReference>
<dbReference type="InterPro" id="IPR024107">
    <property type="entry name" value="Tyr-tRNA-ligase_bac_1"/>
</dbReference>
<dbReference type="NCBIfam" id="TIGR00234">
    <property type="entry name" value="tyrS"/>
    <property type="match status" value="1"/>
</dbReference>
<keyword evidence="6 12" id="KW-0694">RNA-binding</keyword>
<dbReference type="PROSITE" id="PS50889">
    <property type="entry name" value="S4"/>
    <property type="match status" value="1"/>
</dbReference>
<evidence type="ECO:0000256" key="10">
    <source>
        <dbReference type="ARBA" id="ARBA00060965"/>
    </source>
</evidence>
<dbReference type="Pfam" id="PF00579">
    <property type="entry name" value="tRNA-synt_1b"/>
    <property type="match status" value="1"/>
</dbReference>
<dbReference type="InterPro" id="IPR024088">
    <property type="entry name" value="Tyr-tRNA-ligase_bac-type"/>
</dbReference>
<dbReference type="PANTHER" id="PTHR11766">
    <property type="entry name" value="TYROSYL-TRNA SYNTHETASE"/>
    <property type="match status" value="1"/>
</dbReference>
<evidence type="ECO:0000256" key="5">
    <source>
        <dbReference type="ARBA" id="ARBA00022840"/>
    </source>
</evidence>
<feature type="binding site" evidence="11">
    <location>
        <position position="39"/>
    </location>
    <ligand>
        <name>L-tyrosine</name>
        <dbReference type="ChEBI" id="CHEBI:58315"/>
    </ligand>
</feature>
<dbReference type="InterPro" id="IPR054608">
    <property type="entry name" value="SYY-like_C"/>
</dbReference>
<keyword evidence="3 11" id="KW-0436">Ligase</keyword>
<dbReference type="Gene3D" id="3.40.50.620">
    <property type="entry name" value="HUPs"/>
    <property type="match status" value="1"/>
</dbReference>
<dbReference type="RefSeq" id="WP_099304500.1">
    <property type="nucleotide sequence ID" value="NZ_PDVP01000002.1"/>
</dbReference>
<feature type="binding site" evidence="11">
    <location>
        <position position="174"/>
    </location>
    <ligand>
        <name>L-tyrosine</name>
        <dbReference type="ChEBI" id="CHEBI:58315"/>
    </ligand>
</feature>
<comment type="similarity">
    <text evidence="10 11">Belongs to the class-I aminoacyl-tRNA synthetase family. TyrS type 1 subfamily.</text>
</comment>
<comment type="subcellular location">
    <subcellularLocation>
        <location evidence="1 11">Cytoplasm</location>
    </subcellularLocation>
</comment>
<comment type="subunit">
    <text evidence="11">Homodimer.</text>
</comment>
<dbReference type="GO" id="GO:0006437">
    <property type="term" value="P:tyrosyl-tRNA aminoacylation"/>
    <property type="evidence" value="ECO:0007669"/>
    <property type="project" value="UniProtKB-UniRule"/>
</dbReference>
<dbReference type="SUPFAM" id="SSF55174">
    <property type="entry name" value="Alpha-L RNA-binding motif"/>
    <property type="match status" value="1"/>
</dbReference>
<keyword evidence="7 11" id="KW-0648">Protein biosynthesis</keyword>